<feature type="transmembrane region" description="Helical" evidence="1">
    <location>
        <begin position="64"/>
        <end position="85"/>
    </location>
</feature>
<sequence length="160" mass="16568">MYEPQAAPQRPSVNAGRLWSGGLATALVAGLISVVGILLTRGLFDVPILAPKGEGVWGSANTFWYAFGAACAALVATGLMHVLLLTTPRPMLFFAWAIGLATLAGMLAPFMVEAETASRVCTSILNLVIGAAIGSLVAGTARAAIQPPTPRVRPVPRAYP</sequence>
<evidence type="ECO:0000256" key="1">
    <source>
        <dbReference type="SAM" id="Phobius"/>
    </source>
</evidence>
<feature type="transmembrane region" description="Helical" evidence="1">
    <location>
        <begin position="124"/>
        <end position="145"/>
    </location>
</feature>
<dbReference type="Pfam" id="PF19545">
    <property type="entry name" value="DUF6069"/>
    <property type="match status" value="1"/>
</dbReference>
<dbReference type="AlphaFoldDB" id="A0A8J4DZI8"/>
<reference evidence="2" key="1">
    <citation type="submission" date="2021-01" db="EMBL/GenBank/DDBJ databases">
        <title>Whole genome shotgun sequence of Virgisporangium aurantiacum NBRC 16421.</title>
        <authorList>
            <person name="Komaki H."/>
            <person name="Tamura T."/>
        </authorList>
    </citation>
    <scope>NUCLEOTIDE SEQUENCE</scope>
    <source>
        <strain evidence="2">NBRC 16421</strain>
    </source>
</reference>
<dbReference type="Proteomes" id="UP000612585">
    <property type="component" value="Unassembled WGS sequence"/>
</dbReference>
<keyword evidence="1" id="KW-0812">Transmembrane</keyword>
<comment type="caution">
    <text evidence="2">The sequence shown here is derived from an EMBL/GenBank/DDBJ whole genome shotgun (WGS) entry which is preliminary data.</text>
</comment>
<keyword evidence="1" id="KW-1133">Transmembrane helix</keyword>
<dbReference type="RefSeq" id="WP_203992630.1">
    <property type="nucleotide sequence ID" value="NZ_BOPG01000019.1"/>
</dbReference>
<evidence type="ECO:0000313" key="3">
    <source>
        <dbReference type="Proteomes" id="UP000612585"/>
    </source>
</evidence>
<organism evidence="2 3">
    <name type="scientific">Virgisporangium aurantiacum</name>
    <dbReference type="NCBI Taxonomy" id="175570"/>
    <lineage>
        <taxon>Bacteria</taxon>
        <taxon>Bacillati</taxon>
        <taxon>Actinomycetota</taxon>
        <taxon>Actinomycetes</taxon>
        <taxon>Micromonosporales</taxon>
        <taxon>Micromonosporaceae</taxon>
        <taxon>Virgisporangium</taxon>
    </lineage>
</organism>
<name>A0A8J4DZI8_9ACTN</name>
<feature type="transmembrane region" description="Helical" evidence="1">
    <location>
        <begin position="21"/>
        <end position="44"/>
    </location>
</feature>
<gene>
    <name evidence="2" type="ORF">Vau01_031190</name>
</gene>
<feature type="transmembrane region" description="Helical" evidence="1">
    <location>
        <begin position="92"/>
        <end position="112"/>
    </location>
</feature>
<proteinExistence type="predicted"/>
<keyword evidence="1" id="KW-0472">Membrane</keyword>
<keyword evidence="3" id="KW-1185">Reference proteome</keyword>
<evidence type="ECO:0000313" key="2">
    <source>
        <dbReference type="EMBL" id="GIJ55603.1"/>
    </source>
</evidence>
<dbReference type="EMBL" id="BOPG01000019">
    <property type="protein sequence ID" value="GIJ55603.1"/>
    <property type="molecule type" value="Genomic_DNA"/>
</dbReference>
<dbReference type="InterPro" id="IPR045713">
    <property type="entry name" value="DUF6069"/>
</dbReference>
<accession>A0A8J4DZI8</accession>
<protein>
    <submittedName>
        <fullName evidence="2">Uncharacterized protein</fullName>
    </submittedName>
</protein>